<organism evidence="1 2">
    <name type="scientific">Qingshengfaniella alkalisoli</name>
    <dbReference type="NCBI Taxonomy" id="2599296"/>
    <lineage>
        <taxon>Bacteria</taxon>
        <taxon>Pseudomonadati</taxon>
        <taxon>Pseudomonadota</taxon>
        <taxon>Alphaproteobacteria</taxon>
        <taxon>Rhodobacterales</taxon>
        <taxon>Paracoccaceae</taxon>
        <taxon>Qingshengfaniella</taxon>
    </lineage>
</organism>
<dbReference type="OrthoDB" id="9796517at2"/>
<proteinExistence type="predicted"/>
<dbReference type="Proteomes" id="UP000318483">
    <property type="component" value="Chromosome"/>
</dbReference>
<dbReference type="AlphaFoldDB" id="A0A5B8I739"/>
<dbReference type="GO" id="GO:0005975">
    <property type="term" value="P:carbohydrate metabolic process"/>
    <property type="evidence" value="ECO:0007669"/>
    <property type="project" value="InterPro"/>
</dbReference>
<dbReference type="GO" id="GO:0030246">
    <property type="term" value="F:carbohydrate binding"/>
    <property type="evidence" value="ECO:0007669"/>
    <property type="project" value="InterPro"/>
</dbReference>
<accession>A0A5B8I739</accession>
<evidence type="ECO:0000313" key="1">
    <source>
        <dbReference type="EMBL" id="QDY69475.1"/>
    </source>
</evidence>
<sequence>MTMPDVSQPDPSTAPCEPRFVIRNACLEAVFYPTAGGRMGCLRHFHYGHLLVPFPGSRLGLSQWPKAGAFPLFPFHNKLQSATFNLEGRQIRLKPNMTDGTTVMHGPAHRRAWHVSDNTEQHIELALDYKADQDWPFDFRATQRFELCRNQLTIALRLTNTGKVVMPGGIGWHPYFRASESGQISLDAERQWDPFTANRSFKLARGNDVAPSPILELGRTHHYSGWKQATASIGDGARIAIEGHDALSYFAALHKEVYLCLEPVSHLAGAFSDIDGPFSNNGLRLLVPGESCSGTAILSVS</sequence>
<dbReference type="Gene3D" id="2.70.98.10">
    <property type="match status" value="1"/>
</dbReference>
<dbReference type="Pfam" id="PF01263">
    <property type="entry name" value="Aldose_epim"/>
    <property type="match status" value="1"/>
</dbReference>
<reference evidence="1 2" key="1">
    <citation type="submission" date="2019-07" db="EMBL/GenBank/DDBJ databases">
        <title>Litoreibacter alkalisoli sp. nov., isolated from saline-alkaline soil.</title>
        <authorList>
            <person name="Wang S."/>
            <person name="Xu L."/>
            <person name="Xing Y.-T."/>
            <person name="Sun J.-Q."/>
        </authorList>
    </citation>
    <scope>NUCLEOTIDE SEQUENCE [LARGE SCALE GENOMIC DNA]</scope>
    <source>
        <strain evidence="1 2">LN3S51</strain>
    </source>
</reference>
<name>A0A5B8I739_9RHOB</name>
<gene>
    <name evidence="1" type="ORF">FPZ52_07435</name>
</gene>
<protein>
    <recommendedName>
        <fullName evidence="3">Aldose 1-epimerase</fullName>
    </recommendedName>
</protein>
<keyword evidence="2" id="KW-1185">Reference proteome</keyword>
<dbReference type="InterPro" id="IPR011013">
    <property type="entry name" value="Gal_mutarotase_sf_dom"/>
</dbReference>
<dbReference type="InterPro" id="IPR014718">
    <property type="entry name" value="GH-type_carb-bd"/>
</dbReference>
<dbReference type="SUPFAM" id="SSF74650">
    <property type="entry name" value="Galactose mutarotase-like"/>
    <property type="match status" value="1"/>
</dbReference>
<dbReference type="GO" id="GO:0016853">
    <property type="term" value="F:isomerase activity"/>
    <property type="evidence" value="ECO:0007669"/>
    <property type="project" value="InterPro"/>
</dbReference>
<dbReference type="EMBL" id="CP042261">
    <property type="protein sequence ID" value="QDY69475.1"/>
    <property type="molecule type" value="Genomic_DNA"/>
</dbReference>
<evidence type="ECO:0000313" key="2">
    <source>
        <dbReference type="Proteomes" id="UP000318483"/>
    </source>
</evidence>
<evidence type="ECO:0008006" key="3">
    <source>
        <dbReference type="Google" id="ProtNLM"/>
    </source>
</evidence>
<dbReference type="InterPro" id="IPR008183">
    <property type="entry name" value="Aldose_1/G6P_1-epimerase"/>
</dbReference>
<dbReference type="KEGG" id="lit:FPZ52_07435"/>